<sequence>MKMMMLLPVSALVLLVSPALTNPAHHRKSPNYLNHLFDLAGKYNRSITQDKFFCKVHEILNVIGKKP</sequence>
<proteinExistence type="predicted"/>
<protein>
    <submittedName>
        <fullName evidence="1">Uncharacterized protein</fullName>
    </submittedName>
</protein>
<dbReference type="Proteomes" id="UP000805704">
    <property type="component" value="Chromosome 19"/>
</dbReference>
<accession>A0ACB7F325</accession>
<keyword evidence="2" id="KW-1185">Reference proteome</keyword>
<comment type="caution">
    <text evidence="1">The sequence shown here is derived from an EMBL/GenBank/DDBJ whole genome shotgun (WGS) entry which is preliminary data.</text>
</comment>
<gene>
    <name evidence="1" type="ORF">GBF38_019778</name>
</gene>
<evidence type="ECO:0000313" key="1">
    <source>
        <dbReference type="EMBL" id="KAG8008562.1"/>
    </source>
</evidence>
<name>A0ACB7F325_NIBAL</name>
<dbReference type="EMBL" id="CM024807">
    <property type="protein sequence ID" value="KAG8008562.1"/>
    <property type="molecule type" value="Genomic_DNA"/>
</dbReference>
<evidence type="ECO:0000313" key="2">
    <source>
        <dbReference type="Proteomes" id="UP000805704"/>
    </source>
</evidence>
<feature type="non-terminal residue" evidence="1">
    <location>
        <position position="67"/>
    </location>
</feature>
<reference evidence="1" key="1">
    <citation type="submission" date="2020-04" db="EMBL/GenBank/DDBJ databases">
        <title>A chromosome-scale assembly and high-density genetic map of the yellow drum (Nibea albiflora) genome.</title>
        <authorList>
            <person name="Xu D."/>
            <person name="Zhang W."/>
            <person name="Chen R."/>
            <person name="Tan P."/>
            <person name="Wang L."/>
            <person name="Song H."/>
            <person name="Tian L."/>
            <person name="Zhu Q."/>
            <person name="Wang B."/>
        </authorList>
    </citation>
    <scope>NUCLEOTIDE SEQUENCE</scope>
    <source>
        <strain evidence="1">ZJHYS-2018</strain>
    </source>
</reference>
<organism evidence="1 2">
    <name type="scientific">Nibea albiflora</name>
    <name type="common">Yellow drum</name>
    <name type="synonym">Corvina albiflora</name>
    <dbReference type="NCBI Taxonomy" id="240163"/>
    <lineage>
        <taxon>Eukaryota</taxon>
        <taxon>Metazoa</taxon>
        <taxon>Chordata</taxon>
        <taxon>Craniata</taxon>
        <taxon>Vertebrata</taxon>
        <taxon>Euteleostomi</taxon>
        <taxon>Actinopterygii</taxon>
        <taxon>Neopterygii</taxon>
        <taxon>Teleostei</taxon>
        <taxon>Neoteleostei</taxon>
        <taxon>Acanthomorphata</taxon>
        <taxon>Eupercaria</taxon>
        <taxon>Sciaenidae</taxon>
        <taxon>Nibea</taxon>
    </lineage>
</organism>